<dbReference type="Proteomes" id="UP001314170">
    <property type="component" value="Unassembled WGS sequence"/>
</dbReference>
<feature type="region of interest" description="Disordered" evidence="1">
    <location>
        <begin position="268"/>
        <end position="296"/>
    </location>
</feature>
<dbReference type="PANTHER" id="PTHR33167:SF7">
    <property type="entry name" value="SHUGOSHIN C-TERMINAL DOMAIN-CONTAINING PROTEIN"/>
    <property type="match status" value="1"/>
</dbReference>
<feature type="region of interest" description="Disordered" evidence="1">
    <location>
        <begin position="337"/>
        <end position="385"/>
    </location>
</feature>
<accession>A0AAV1SPA6</accession>
<reference evidence="2 3" key="1">
    <citation type="submission" date="2024-01" db="EMBL/GenBank/DDBJ databases">
        <authorList>
            <person name="Waweru B."/>
        </authorList>
    </citation>
    <scope>NUCLEOTIDE SEQUENCE [LARGE SCALE GENOMIC DNA]</scope>
</reference>
<evidence type="ECO:0000313" key="2">
    <source>
        <dbReference type="EMBL" id="CAK7353894.1"/>
    </source>
</evidence>
<dbReference type="PANTHER" id="PTHR33167">
    <property type="entry name" value="TRANSCRIPTION FACTOR, PUTATIVE (DUF863)-RELATED"/>
    <property type="match status" value="1"/>
</dbReference>
<keyword evidence="3" id="KW-1185">Reference proteome</keyword>
<organism evidence="2 3">
    <name type="scientific">Dovyalis caffra</name>
    <dbReference type="NCBI Taxonomy" id="77055"/>
    <lineage>
        <taxon>Eukaryota</taxon>
        <taxon>Viridiplantae</taxon>
        <taxon>Streptophyta</taxon>
        <taxon>Embryophyta</taxon>
        <taxon>Tracheophyta</taxon>
        <taxon>Spermatophyta</taxon>
        <taxon>Magnoliopsida</taxon>
        <taxon>eudicotyledons</taxon>
        <taxon>Gunneridae</taxon>
        <taxon>Pentapetalae</taxon>
        <taxon>rosids</taxon>
        <taxon>fabids</taxon>
        <taxon>Malpighiales</taxon>
        <taxon>Salicaceae</taxon>
        <taxon>Flacourtieae</taxon>
        <taxon>Dovyalis</taxon>
    </lineage>
</organism>
<comment type="caution">
    <text evidence="2">The sequence shown here is derived from an EMBL/GenBank/DDBJ whole genome shotgun (WGS) entry which is preliminary data.</text>
</comment>
<feature type="compositionally biased region" description="Polar residues" evidence="1">
    <location>
        <begin position="268"/>
        <end position="294"/>
    </location>
</feature>
<dbReference type="AlphaFoldDB" id="A0AAV1SPA6"/>
<dbReference type="EMBL" id="CAWUPB010001194">
    <property type="protein sequence ID" value="CAK7353894.1"/>
    <property type="molecule type" value="Genomic_DNA"/>
</dbReference>
<evidence type="ECO:0000256" key="1">
    <source>
        <dbReference type="SAM" id="MobiDB-lite"/>
    </source>
</evidence>
<evidence type="ECO:0000313" key="3">
    <source>
        <dbReference type="Proteomes" id="UP001314170"/>
    </source>
</evidence>
<gene>
    <name evidence="2" type="ORF">DCAF_LOCUS24962</name>
</gene>
<sequence>MPCHFLPIKNKQIPANEELDFDLSPTFSTRKVINEVPVVYLEADFVENMDQIRKTMMQHEALFKEQVQALHKLYDIQKVAMQEIRRRSYSQAQVLAFSPESLVLVEGQFCGSVLEGKPLRPVYTAGRAHKQDALALSLSPFCTLKEIKGSGSLWIDGVGAETFPPAHSKPVRNFDLEKLPEDAGEYTDIQGIAKQWKGNNFPDSTESFQDLGKSGKIVSTSTKSDGMVSSPKDPVTCSQDSSILEPQHCESKELNDFNIQRSIYLETNSNLAPQNPNLSAAAKDSSNGSNSIESQETKFFEKKDTCVRRDDTGEAVQASPSSKAVFLSECEEEPHISQDVLRPSACSTHADSEIKTTDSNSHSNCEPGNVTNLETPPVVTEGNQNRKGKPVLYEECESLAAEILLSFAPSDTKRHAMEAEPGKSYGDPATSEEKRNMCQKRCGNFSNGDRVYESLSWTRSANSLRTVKRHR</sequence>
<protein>
    <submittedName>
        <fullName evidence="2">Uncharacterized protein</fullName>
    </submittedName>
</protein>
<name>A0AAV1SPA6_9ROSI</name>
<feature type="region of interest" description="Disordered" evidence="1">
    <location>
        <begin position="221"/>
        <end position="240"/>
    </location>
</feature>
<feature type="compositionally biased region" description="Polar residues" evidence="1">
    <location>
        <begin position="357"/>
        <end position="374"/>
    </location>
</feature>
<proteinExistence type="predicted"/>